<feature type="compositionally biased region" description="Basic and acidic residues" evidence="8">
    <location>
        <begin position="200"/>
        <end position="210"/>
    </location>
</feature>
<feature type="region of interest" description="Disordered" evidence="8">
    <location>
        <begin position="190"/>
        <end position="210"/>
    </location>
</feature>
<keyword evidence="5" id="KW-0159">Chromosome partition</keyword>
<evidence type="ECO:0000313" key="10">
    <source>
        <dbReference type="EMBL" id="OCB88552.1"/>
    </source>
</evidence>
<evidence type="ECO:0000256" key="1">
    <source>
        <dbReference type="ARBA" id="ARBA00004123"/>
    </source>
</evidence>
<feature type="compositionally biased region" description="Polar residues" evidence="8">
    <location>
        <begin position="651"/>
        <end position="661"/>
    </location>
</feature>
<feature type="compositionally biased region" description="Basic and acidic residues" evidence="8">
    <location>
        <begin position="709"/>
        <end position="790"/>
    </location>
</feature>
<evidence type="ECO:0000256" key="3">
    <source>
        <dbReference type="ARBA" id="ARBA00010042"/>
    </source>
</evidence>
<feature type="domain" description="Inner centromere protein ARK-binding" evidence="9">
    <location>
        <begin position="897"/>
        <end position="953"/>
    </location>
</feature>
<feature type="region of interest" description="Disordered" evidence="8">
    <location>
        <begin position="626"/>
        <end position="661"/>
    </location>
</feature>
<feature type="region of interest" description="Disordered" evidence="8">
    <location>
        <begin position="709"/>
        <end position="933"/>
    </location>
</feature>
<evidence type="ECO:0000259" key="9">
    <source>
        <dbReference type="Pfam" id="PF03941"/>
    </source>
</evidence>
<evidence type="ECO:0000313" key="11">
    <source>
        <dbReference type="Proteomes" id="UP000757232"/>
    </source>
</evidence>
<feature type="region of interest" description="Disordered" evidence="8">
    <location>
        <begin position="491"/>
        <end position="531"/>
    </location>
</feature>
<dbReference type="PANTHER" id="PTHR13142:SF1">
    <property type="entry name" value="INNER CENTROMERE PROTEIN"/>
    <property type="match status" value="1"/>
</dbReference>
<dbReference type="GO" id="GO:0007059">
    <property type="term" value="P:chromosome segregation"/>
    <property type="evidence" value="ECO:0007669"/>
    <property type="project" value="UniProtKB-KW"/>
</dbReference>
<feature type="region of interest" description="Disordered" evidence="8">
    <location>
        <begin position="405"/>
        <end position="464"/>
    </location>
</feature>
<accession>A0A9Q5HZI8</accession>
<dbReference type="PANTHER" id="PTHR13142">
    <property type="entry name" value="INNER CENTROMERE PROTEIN"/>
    <property type="match status" value="1"/>
</dbReference>
<dbReference type="Gene3D" id="6.10.250.2990">
    <property type="match status" value="1"/>
</dbReference>
<evidence type="ECO:0000256" key="6">
    <source>
        <dbReference type="ARBA" id="ARBA00023212"/>
    </source>
</evidence>
<evidence type="ECO:0000256" key="4">
    <source>
        <dbReference type="ARBA" id="ARBA00022490"/>
    </source>
</evidence>
<feature type="compositionally biased region" description="Low complexity" evidence="8">
    <location>
        <begin position="800"/>
        <end position="813"/>
    </location>
</feature>
<feature type="region of interest" description="Disordered" evidence="8">
    <location>
        <begin position="549"/>
        <end position="583"/>
    </location>
</feature>
<feature type="compositionally biased region" description="Polar residues" evidence="8">
    <location>
        <begin position="80"/>
        <end position="90"/>
    </location>
</feature>
<comment type="similarity">
    <text evidence="3">Belongs to the INCENP family.</text>
</comment>
<protein>
    <recommendedName>
        <fullName evidence="9">Inner centromere protein ARK-binding domain-containing protein</fullName>
    </recommendedName>
</protein>
<feature type="region of interest" description="Disordered" evidence="8">
    <location>
        <begin position="75"/>
        <end position="111"/>
    </location>
</feature>
<dbReference type="EMBL" id="LNZH02000176">
    <property type="protein sequence ID" value="OCB88552.1"/>
    <property type="molecule type" value="Genomic_DNA"/>
</dbReference>
<evidence type="ECO:0000256" key="7">
    <source>
        <dbReference type="ARBA" id="ARBA00023242"/>
    </source>
</evidence>
<sequence length="991" mass="108704">MANDPGRQHLEDQIQSDGLLFLEDYLESILARPKLDPIIELVKTPARRNALKMKCGTAPHGSLVEITSDSVAALGPTDDTCLSQSPNSSTHDAEYSTAPLPSGEAPTRSSARSLIKEKNAVLPHVTEFPTIGPPSPLRKSTHLAKNSSAAVHAPLVTKSTAARPSWLIKAREAKAMEDGKRRCTTLSTFSHQAAAGSKRKSGDMLDTEKTGIHDNDMYRTQKLTKITETSPILTMLKEQEEHPFAPFREEMVSIVDEEMRENTTSVDGSDGMIDKLKRTVAGFSARAGRSMGKSLGGAAATALAEARAAAEAKVAERNAAEGRLVPKPTSALPVEPNDAKVTTSASVPDFSSEPQQENSQRGSNERDRRLSVSDLVTKVGRVFHPPAPGQSKSRTATAGHIEVTANTSTSTTPPNSPPKARPPVFTLSEKPKLPPVQTFFAPPPNQAFSRVEPQPSGPTRVPQAFHSQSTFYSTQPTFSDAIFDHEMPAWVPSTQDTDFSDQRPAQSTLHDEATTQEKSVDANESWHLDEKFGETWTPVAYTAKDDDMTWSTAPTRSTRSADTDILDGTVLPAPSKTNGEEHPDALDTAFEAMPSDNPPYTNTDEIDDEDMEVDIDEDIASVRLVTPAPQSKNDRYSEWSNAGHGREQNKETSNNTGGFFSSASKLVSSVLGGSKKGAEPVKSLQLAAVAAKKQQEEVEKKAIRLKEMEARRQQALQKKTEEDKTREEKRAKEENERWKREREKDTTERRMMKQPGKKLEEDPTKKRKIAESDKKTEAKKMPPKDKKDASTTKIGKFNPTSSQSATNATASSSKPPKHVSTTVVQGTVTKLGNMASDVKPALGKAKAKIKVADSGSKQPSQLIHSQLQARYHAQVEDTQKAQMPPPPARPESIELPDINSEYSDSDDETRVRTFDPPDWAQSPELREALESQKTVNPDDIFGAIRPLKMEELFKNRTSRFRARTSSANWAGTDGLTINEEVEYARRMGYKQ</sequence>
<dbReference type="InterPro" id="IPR005635">
    <property type="entry name" value="Inner_centromere_prot_ARK-bd"/>
</dbReference>
<evidence type="ECO:0000256" key="8">
    <source>
        <dbReference type="SAM" id="MobiDB-lite"/>
    </source>
</evidence>
<dbReference type="GO" id="GO:0005634">
    <property type="term" value="C:nucleus"/>
    <property type="evidence" value="ECO:0007669"/>
    <property type="project" value="UniProtKB-SubCell"/>
</dbReference>
<feature type="compositionally biased region" description="Polar residues" evidence="8">
    <location>
        <begin position="492"/>
        <end position="508"/>
    </location>
</feature>
<dbReference type="GO" id="GO:0005819">
    <property type="term" value="C:spindle"/>
    <property type="evidence" value="ECO:0007669"/>
    <property type="project" value="UniProtKB-SubCell"/>
</dbReference>
<comment type="subcellular location">
    <subcellularLocation>
        <location evidence="2">Cytoplasm</location>
        <location evidence="2">Cytoskeleton</location>
        <location evidence="2">Spindle</location>
    </subcellularLocation>
    <subcellularLocation>
        <location evidence="1">Nucleus</location>
    </subcellularLocation>
</comment>
<keyword evidence="11" id="KW-1185">Reference proteome</keyword>
<name>A0A9Q5HZI8_SANBA</name>
<dbReference type="AlphaFoldDB" id="A0A9Q5HZI8"/>
<dbReference type="Proteomes" id="UP000757232">
    <property type="component" value="Unassembled WGS sequence"/>
</dbReference>
<keyword evidence="6" id="KW-0206">Cytoskeleton</keyword>
<keyword evidence="7" id="KW-0539">Nucleus</keyword>
<feature type="region of interest" description="Disordered" evidence="8">
    <location>
        <begin position="320"/>
        <end position="370"/>
    </location>
</feature>
<evidence type="ECO:0000256" key="5">
    <source>
        <dbReference type="ARBA" id="ARBA00022829"/>
    </source>
</evidence>
<proteinExistence type="inferred from homology"/>
<feature type="compositionally biased region" description="Polar residues" evidence="8">
    <location>
        <begin position="352"/>
        <end position="362"/>
    </location>
</feature>
<feature type="compositionally biased region" description="Polar residues" evidence="8">
    <location>
        <begin position="855"/>
        <end position="868"/>
    </location>
</feature>
<feature type="compositionally biased region" description="Basic and acidic residues" evidence="8">
    <location>
        <begin position="509"/>
        <end position="531"/>
    </location>
</feature>
<comment type="caution">
    <text evidence="10">The sequence shown here is derived from an EMBL/GenBank/DDBJ whole genome shotgun (WGS) entry which is preliminary data.</text>
</comment>
<feature type="compositionally biased region" description="Polar residues" evidence="8">
    <location>
        <begin position="549"/>
        <end position="560"/>
    </location>
</feature>
<dbReference type="Pfam" id="PF03941">
    <property type="entry name" value="INCENP_ARK-bind"/>
    <property type="match status" value="1"/>
</dbReference>
<evidence type="ECO:0000256" key="2">
    <source>
        <dbReference type="ARBA" id="ARBA00004186"/>
    </source>
</evidence>
<reference evidence="10" key="1">
    <citation type="submission" date="2016-06" db="EMBL/GenBank/DDBJ databases">
        <title>Draft Genome sequence of the fungus Inonotus baumii.</title>
        <authorList>
            <person name="Zhu H."/>
            <person name="Lin W."/>
        </authorList>
    </citation>
    <scope>NUCLEOTIDE SEQUENCE</scope>
    <source>
        <strain evidence="10">821</strain>
    </source>
</reference>
<keyword evidence="4" id="KW-0963">Cytoplasm</keyword>
<feature type="compositionally biased region" description="Polar residues" evidence="8">
    <location>
        <begin position="819"/>
        <end position="830"/>
    </location>
</feature>
<dbReference type="OrthoDB" id="6123at2759"/>
<gene>
    <name evidence="10" type="ORF">A7U60_g4255</name>
</gene>
<organism evidence="10 11">
    <name type="scientific">Sanghuangporus baumii</name>
    <name type="common">Phellinus baumii</name>
    <dbReference type="NCBI Taxonomy" id="108892"/>
    <lineage>
        <taxon>Eukaryota</taxon>
        <taxon>Fungi</taxon>
        <taxon>Dikarya</taxon>
        <taxon>Basidiomycota</taxon>
        <taxon>Agaricomycotina</taxon>
        <taxon>Agaricomycetes</taxon>
        <taxon>Hymenochaetales</taxon>
        <taxon>Hymenochaetaceae</taxon>
        <taxon>Sanghuangporus</taxon>
    </lineage>
</organism>